<feature type="domain" description="Sushi" evidence="7">
    <location>
        <begin position="233"/>
        <end position="299"/>
    </location>
</feature>
<evidence type="ECO:0000313" key="9">
    <source>
        <dbReference type="Proteomes" id="UP001168821"/>
    </source>
</evidence>
<dbReference type="EMBL" id="JALNTZ010000002">
    <property type="protein sequence ID" value="KAJ3663426.1"/>
    <property type="molecule type" value="Genomic_DNA"/>
</dbReference>
<dbReference type="PROSITE" id="PS01209">
    <property type="entry name" value="LDLRA_1"/>
    <property type="match status" value="2"/>
</dbReference>
<feature type="disulfide bond" evidence="2">
    <location>
        <begin position="130"/>
        <end position="142"/>
    </location>
</feature>
<dbReference type="PROSITE" id="PS50240">
    <property type="entry name" value="TRYPSIN_DOM"/>
    <property type="match status" value="1"/>
</dbReference>
<dbReference type="InterPro" id="IPR002172">
    <property type="entry name" value="LDrepeatLR_classA_rpt"/>
</dbReference>
<dbReference type="Gene3D" id="4.10.400.10">
    <property type="entry name" value="Low-density Lipoprotein Receptor"/>
    <property type="match status" value="4"/>
</dbReference>
<dbReference type="SMART" id="SM00192">
    <property type="entry name" value="LDLa"/>
    <property type="match status" value="4"/>
</dbReference>
<accession>A0AA38MP07</accession>
<evidence type="ECO:0000256" key="3">
    <source>
        <dbReference type="PROSITE-ProRule" id="PRU00302"/>
    </source>
</evidence>
<dbReference type="InterPro" id="IPR001254">
    <property type="entry name" value="Trypsin_dom"/>
</dbReference>
<dbReference type="InterPro" id="IPR000436">
    <property type="entry name" value="Sushi_SCR_CCP_dom"/>
</dbReference>
<dbReference type="SUPFAM" id="SSF57424">
    <property type="entry name" value="LDL receptor-like module"/>
    <property type="match status" value="4"/>
</dbReference>
<feature type="disulfide bond" evidence="2">
    <location>
        <begin position="53"/>
        <end position="71"/>
    </location>
</feature>
<keyword evidence="1 2" id="KW-1015">Disulfide bond</keyword>
<dbReference type="InterPro" id="IPR018114">
    <property type="entry name" value="TRYPSIN_HIS"/>
</dbReference>
<dbReference type="CDD" id="cd00190">
    <property type="entry name" value="Tryp_SPc"/>
    <property type="match status" value="1"/>
</dbReference>
<dbReference type="AlphaFoldDB" id="A0AA38MP07"/>
<dbReference type="Gene3D" id="2.40.10.10">
    <property type="entry name" value="Trypsin-like serine proteases"/>
    <property type="match status" value="2"/>
</dbReference>
<dbReference type="SUPFAM" id="SSF50494">
    <property type="entry name" value="Trypsin-like serine proteases"/>
    <property type="match status" value="1"/>
</dbReference>
<organism evidence="8 9">
    <name type="scientific">Zophobas morio</name>
    <dbReference type="NCBI Taxonomy" id="2755281"/>
    <lineage>
        <taxon>Eukaryota</taxon>
        <taxon>Metazoa</taxon>
        <taxon>Ecdysozoa</taxon>
        <taxon>Arthropoda</taxon>
        <taxon>Hexapoda</taxon>
        <taxon>Insecta</taxon>
        <taxon>Pterygota</taxon>
        <taxon>Neoptera</taxon>
        <taxon>Endopterygota</taxon>
        <taxon>Coleoptera</taxon>
        <taxon>Polyphaga</taxon>
        <taxon>Cucujiformia</taxon>
        <taxon>Tenebrionidae</taxon>
        <taxon>Zophobas</taxon>
    </lineage>
</organism>
<dbReference type="PANTHER" id="PTHR24252:SF7">
    <property type="entry name" value="HYALIN"/>
    <property type="match status" value="1"/>
</dbReference>
<dbReference type="Gene3D" id="2.10.70.10">
    <property type="entry name" value="Complement Module, domain 1"/>
    <property type="match status" value="1"/>
</dbReference>
<dbReference type="PROSITE" id="PS50068">
    <property type="entry name" value="LDLRA_2"/>
    <property type="match status" value="4"/>
</dbReference>
<feature type="signal peptide" evidence="5">
    <location>
        <begin position="1"/>
        <end position="23"/>
    </location>
</feature>
<evidence type="ECO:0000256" key="4">
    <source>
        <dbReference type="SAM" id="MobiDB-lite"/>
    </source>
</evidence>
<dbReference type="InterPro" id="IPR023415">
    <property type="entry name" value="LDLR_class-A_CS"/>
</dbReference>
<dbReference type="PANTHER" id="PTHR24252">
    <property type="entry name" value="ACROSIN-RELATED"/>
    <property type="match status" value="1"/>
</dbReference>
<gene>
    <name evidence="8" type="ORF">Zmor_007689</name>
</gene>
<dbReference type="SMART" id="SM00032">
    <property type="entry name" value="CCP"/>
    <property type="match status" value="2"/>
</dbReference>
<comment type="caution">
    <text evidence="3">Lacks conserved residue(s) required for the propagation of feature annotation.</text>
</comment>
<dbReference type="InterPro" id="IPR009003">
    <property type="entry name" value="Peptidase_S1_PA"/>
</dbReference>
<feature type="disulfide bond" evidence="2">
    <location>
        <begin position="105"/>
        <end position="120"/>
    </location>
</feature>
<evidence type="ECO:0000313" key="8">
    <source>
        <dbReference type="EMBL" id="KAJ3663426.1"/>
    </source>
</evidence>
<dbReference type="SUPFAM" id="SSF57535">
    <property type="entry name" value="Complement control module/SCR domain"/>
    <property type="match status" value="1"/>
</dbReference>
<evidence type="ECO:0000256" key="2">
    <source>
        <dbReference type="PROSITE-ProRule" id="PRU00124"/>
    </source>
</evidence>
<feature type="disulfide bond" evidence="2">
    <location>
        <begin position="93"/>
        <end position="111"/>
    </location>
</feature>
<feature type="compositionally biased region" description="Pro residues" evidence="4">
    <location>
        <begin position="214"/>
        <end position="230"/>
    </location>
</feature>
<dbReference type="SMART" id="SM00020">
    <property type="entry name" value="Tryp_SPc"/>
    <property type="match status" value="1"/>
</dbReference>
<keyword evidence="9" id="KW-1185">Reference proteome</keyword>
<dbReference type="PROSITE" id="PS00134">
    <property type="entry name" value="TRYPSIN_HIS"/>
    <property type="match status" value="1"/>
</dbReference>
<evidence type="ECO:0000256" key="1">
    <source>
        <dbReference type="ARBA" id="ARBA00023157"/>
    </source>
</evidence>
<dbReference type="InterPro" id="IPR036055">
    <property type="entry name" value="LDL_receptor-like_sf"/>
</dbReference>
<keyword evidence="5" id="KW-0732">Signal</keyword>
<dbReference type="CDD" id="cd00112">
    <property type="entry name" value="LDLa"/>
    <property type="match status" value="4"/>
</dbReference>
<name>A0AA38MP07_9CUCU</name>
<sequence length="641" mass="69954">MCSVRTLVHVLCLTITAAQVSNGLSFSVNNYTRVRRETSCPEDLPFALPSFPCNSGECVDGSYECNGHKDCKDGSDETDACKRIQCASFLFTCNYGACIKKELQCNGVSDCADNSDESSCPKANEIVNVCTDNEFRCSSGQCINKQFKCDGKADCIDQTDEIKATCFDVECPGTKYKCDYGACTVQNAECNGVVDCFDGSDEAPSLCTINAAPGQPPPSQPPPTPRPPSAAPGSCVLPAHPGSGHWSIFGVGNTLSPGSVVTQGTILNVECDQGHQLDGNNALYCRGGEWSANVGRCQKVCPVRNSTPNLNVTCIYQNRQTQNCTEAIDGTLAKFKCASFYEDFGLNKKPVHICHDGNWDQREPKCEPVCGQKTVEATPLIIEGTNVTKGEYPWQVALYRKSDKALICGGSLLNQRVILTAAHCVTDQYAELLSKENYFVAVGKYYNKHDDKRDTEAQFSELHSMHISEEYRGDKQNYLGDIAILVTVKVFTLSRRVQPVCLDAGLNFNIARNEIGYVTGWGFTVENSAPSDVLKELKVPAVDTSQCRSELPEDYDIYLTHDKMCAGYIDKGTSVCRGDSGGGLVFKHDGRYWITGIVSIAPTSPENVSGCDSSKYGLYTKVSNYVNSFILKMLAKYKTFA</sequence>
<dbReference type="Pfam" id="PF00089">
    <property type="entry name" value="Trypsin"/>
    <property type="match status" value="1"/>
</dbReference>
<dbReference type="PRINTS" id="PR00261">
    <property type="entry name" value="LDLRECEPTOR"/>
</dbReference>
<feature type="disulfide bond" evidence="2">
    <location>
        <begin position="86"/>
        <end position="98"/>
    </location>
</feature>
<dbReference type="PROSITE" id="PS50923">
    <property type="entry name" value="SUSHI"/>
    <property type="match status" value="1"/>
</dbReference>
<feature type="disulfide bond" evidence="2">
    <location>
        <begin position="178"/>
        <end position="196"/>
    </location>
</feature>
<comment type="caution">
    <text evidence="8">The sequence shown here is derived from an EMBL/GenBank/DDBJ whole genome shotgun (WGS) entry which is preliminary data.</text>
</comment>
<reference evidence="8" key="1">
    <citation type="journal article" date="2023" name="G3 (Bethesda)">
        <title>Whole genome assemblies of Zophobas morio and Tenebrio molitor.</title>
        <authorList>
            <person name="Kaur S."/>
            <person name="Stinson S.A."/>
            <person name="diCenzo G.C."/>
        </authorList>
    </citation>
    <scope>NUCLEOTIDE SEQUENCE</scope>
    <source>
        <strain evidence="8">QUZm001</strain>
    </source>
</reference>
<dbReference type="InterPro" id="IPR035976">
    <property type="entry name" value="Sushi/SCR/CCP_sf"/>
</dbReference>
<dbReference type="GO" id="GO:0006508">
    <property type="term" value="P:proteolysis"/>
    <property type="evidence" value="ECO:0007669"/>
    <property type="project" value="InterPro"/>
</dbReference>
<evidence type="ECO:0000256" key="5">
    <source>
        <dbReference type="SAM" id="SignalP"/>
    </source>
</evidence>
<feature type="domain" description="Peptidase S1" evidence="6">
    <location>
        <begin position="381"/>
        <end position="635"/>
    </location>
</feature>
<proteinExistence type="predicted"/>
<dbReference type="GO" id="GO:0004252">
    <property type="term" value="F:serine-type endopeptidase activity"/>
    <property type="evidence" value="ECO:0007669"/>
    <property type="project" value="InterPro"/>
</dbReference>
<dbReference type="Pfam" id="PF00057">
    <property type="entry name" value="Ldl_recept_a"/>
    <property type="match status" value="4"/>
</dbReference>
<keyword evidence="3" id="KW-0768">Sushi</keyword>
<dbReference type="Pfam" id="PF00084">
    <property type="entry name" value="Sushi"/>
    <property type="match status" value="1"/>
</dbReference>
<dbReference type="Proteomes" id="UP001168821">
    <property type="component" value="Unassembled WGS sequence"/>
</dbReference>
<dbReference type="InterPro" id="IPR043504">
    <property type="entry name" value="Peptidase_S1_PA_chymotrypsin"/>
</dbReference>
<protein>
    <submittedName>
        <fullName evidence="8">Uncharacterized protein</fullName>
    </submittedName>
</protein>
<feature type="region of interest" description="Disordered" evidence="4">
    <location>
        <begin position="209"/>
        <end position="234"/>
    </location>
</feature>
<feature type="disulfide bond" evidence="2">
    <location>
        <begin position="171"/>
        <end position="183"/>
    </location>
</feature>
<evidence type="ECO:0000259" key="7">
    <source>
        <dbReference type="PROSITE" id="PS50923"/>
    </source>
</evidence>
<feature type="disulfide bond" evidence="2">
    <location>
        <begin position="137"/>
        <end position="155"/>
    </location>
</feature>
<feature type="chain" id="PRO_5041227376" evidence="5">
    <location>
        <begin position="24"/>
        <end position="641"/>
    </location>
</feature>
<evidence type="ECO:0000259" key="6">
    <source>
        <dbReference type="PROSITE" id="PS50240"/>
    </source>
</evidence>
<dbReference type="CDD" id="cd00033">
    <property type="entry name" value="CCP"/>
    <property type="match status" value="1"/>
</dbReference>